<evidence type="ECO:0000256" key="2">
    <source>
        <dbReference type="ARBA" id="ARBA00022679"/>
    </source>
</evidence>
<dbReference type="Pfam" id="PF00370">
    <property type="entry name" value="FGGY_N"/>
    <property type="match status" value="1"/>
</dbReference>
<evidence type="ECO:0000259" key="6">
    <source>
        <dbReference type="Pfam" id="PF02782"/>
    </source>
</evidence>
<comment type="similarity">
    <text evidence="1 4">Belongs to the FGGY kinase family.</text>
</comment>
<evidence type="ECO:0000313" key="8">
    <source>
        <dbReference type="Proteomes" id="UP000726170"/>
    </source>
</evidence>
<evidence type="ECO:0000313" key="7">
    <source>
        <dbReference type="EMBL" id="MBU5483915.1"/>
    </source>
</evidence>
<dbReference type="PANTHER" id="PTHR43095:SF3">
    <property type="entry name" value="L-XYLULOSE_3-KETO-L-GULONATE KINASE"/>
    <property type="match status" value="1"/>
</dbReference>
<evidence type="ECO:0000256" key="3">
    <source>
        <dbReference type="ARBA" id="ARBA00022777"/>
    </source>
</evidence>
<comment type="caution">
    <text evidence="7">The sequence shown here is derived from an EMBL/GenBank/DDBJ whole genome shotgun (WGS) entry which is preliminary data.</text>
</comment>
<keyword evidence="8" id="KW-1185">Reference proteome</keyword>
<keyword evidence="3 4" id="KW-0418">Kinase</keyword>
<feature type="domain" description="Carbohydrate kinase FGGY C-terminal" evidence="6">
    <location>
        <begin position="261"/>
        <end position="453"/>
    </location>
</feature>
<dbReference type="InterPro" id="IPR000577">
    <property type="entry name" value="Carb_kinase_FGGY"/>
</dbReference>
<feature type="domain" description="Carbohydrate kinase FGGY N-terminal" evidence="5">
    <location>
        <begin position="4"/>
        <end position="249"/>
    </location>
</feature>
<dbReference type="CDD" id="cd24121">
    <property type="entry name" value="ASKHA_NBD_FGGY_BaEryA-like"/>
    <property type="match status" value="1"/>
</dbReference>
<sequence length="513" mass="56981">MKKYLIGLDAGTSLVKSVLFDLQGHELFVSKQKTQVLTPKQDWAEQDMYSVFQAALNTLRELIDESKINPKDVLAIGVTAQGDGCWMIDKNGDPIRNAILWSDGRAGNIINEWQESGLSSEAYKICGSSLFPGAQNAILKWLKHNEAENLSKIAHAFYCKDWLRYKLTGVIATDESDASLPHVNIRTKTYSQELLKLYGIDDLNHIFPEIIPSTKAFAPLLKNVADFTGLIEGTPVVIAPFDVISASIGVGAINDGNACSIVGTTCFNEVTMSSPDITPLNVGMTIAHGIPNKWMRALGAMMGTPNIDWCIDNICALDKENSKNSNMDLFSFLEEKAQNIPIGSNGVIYHPYLSPGGERAPFVKPTARAQFTGICMDHNRYDLLRAVYEGVAMEMLDCYKHMPGEINEVRLSGGGASSSFWCQMFSDATGKIMKVPHGSEFGAKGAIINASVAINLFSSFEEAVENMVRIERQFNPNMDNHLKYEKLYDCYRDIYKAQWDLWDKLSNTIKNFY</sequence>
<dbReference type="RefSeq" id="WP_216438415.1">
    <property type="nucleotide sequence ID" value="NZ_JAHLQF010000002.1"/>
</dbReference>
<evidence type="ECO:0000256" key="1">
    <source>
        <dbReference type="ARBA" id="ARBA00009156"/>
    </source>
</evidence>
<reference evidence="7 8" key="1">
    <citation type="submission" date="2021-06" db="EMBL/GenBank/DDBJ databases">
        <authorList>
            <person name="Sun Q."/>
            <person name="Li D."/>
        </authorList>
    </citation>
    <scope>NUCLEOTIDE SEQUENCE [LARGE SCALE GENOMIC DNA]</scope>
    <source>
        <strain evidence="7 8">MSJ-11</strain>
    </source>
</reference>
<gene>
    <name evidence="7" type="ORF">KQI86_06205</name>
</gene>
<protein>
    <submittedName>
        <fullName evidence="7">Carbohydrate kinase</fullName>
    </submittedName>
</protein>
<dbReference type="PANTHER" id="PTHR43095">
    <property type="entry name" value="SUGAR KINASE"/>
    <property type="match status" value="1"/>
</dbReference>
<keyword evidence="2 4" id="KW-0808">Transferase</keyword>
<dbReference type="GO" id="GO:0016301">
    <property type="term" value="F:kinase activity"/>
    <property type="evidence" value="ECO:0007669"/>
    <property type="project" value="UniProtKB-KW"/>
</dbReference>
<dbReference type="PIRSF" id="PIRSF000538">
    <property type="entry name" value="GlpK"/>
    <property type="match status" value="1"/>
</dbReference>
<dbReference type="EMBL" id="JAHLQF010000002">
    <property type="protein sequence ID" value="MBU5483915.1"/>
    <property type="molecule type" value="Genomic_DNA"/>
</dbReference>
<evidence type="ECO:0000256" key="4">
    <source>
        <dbReference type="RuleBase" id="RU003733"/>
    </source>
</evidence>
<dbReference type="InterPro" id="IPR018483">
    <property type="entry name" value="Carb_kinase_FGGY_CS"/>
</dbReference>
<accession>A0ABS6EFD4</accession>
<dbReference type="InterPro" id="IPR018485">
    <property type="entry name" value="FGGY_C"/>
</dbReference>
<dbReference type="InterPro" id="IPR018484">
    <property type="entry name" value="FGGY_N"/>
</dbReference>
<name>A0ABS6EFD4_9CLOT</name>
<dbReference type="PROSITE" id="PS00445">
    <property type="entry name" value="FGGY_KINASES_2"/>
    <property type="match status" value="1"/>
</dbReference>
<organism evidence="7 8">
    <name type="scientific">Clostridium mobile</name>
    <dbReference type="NCBI Taxonomy" id="2841512"/>
    <lineage>
        <taxon>Bacteria</taxon>
        <taxon>Bacillati</taxon>
        <taxon>Bacillota</taxon>
        <taxon>Clostridia</taxon>
        <taxon>Eubacteriales</taxon>
        <taxon>Clostridiaceae</taxon>
        <taxon>Clostridium</taxon>
    </lineage>
</organism>
<proteinExistence type="inferred from homology"/>
<dbReference type="InterPro" id="IPR050406">
    <property type="entry name" value="FGGY_Carb_Kinase"/>
</dbReference>
<dbReference type="Pfam" id="PF02782">
    <property type="entry name" value="FGGY_C"/>
    <property type="match status" value="1"/>
</dbReference>
<dbReference type="Proteomes" id="UP000726170">
    <property type="component" value="Unassembled WGS sequence"/>
</dbReference>
<evidence type="ECO:0000259" key="5">
    <source>
        <dbReference type="Pfam" id="PF00370"/>
    </source>
</evidence>